<evidence type="ECO:0000256" key="5">
    <source>
        <dbReference type="ARBA" id="ARBA00023136"/>
    </source>
</evidence>
<accession>A0ABQ7KGW4</accession>
<comment type="caution">
    <text evidence="8">The sequence shown here is derived from an EMBL/GenBank/DDBJ whole genome shotgun (WGS) entry which is preliminary data.</text>
</comment>
<dbReference type="InterPro" id="IPR050173">
    <property type="entry name" value="ABC_transporter_C-like"/>
</dbReference>
<organism evidence="8 9">
    <name type="scientific">Linnemannia gamsii</name>
    <dbReference type="NCBI Taxonomy" id="64522"/>
    <lineage>
        <taxon>Eukaryota</taxon>
        <taxon>Fungi</taxon>
        <taxon>Fungi incertae sedis</taxon>
        <taxon>Mucoromycota</taxon>
        <taxon>Mortierellomycotina</taxon>
        <taxon>Mortierellomycetes</taxon>
        <taxon>Mortierellales</taxon>
        <taxon>Mortierellaceae</taxon>
        <taxon>Linnemannia</taxon>
    </lineage>
</organism>
<gene>
    <name evidence="8" type="primary">ABCC1_13</name>
    <name evidence="8" type="ORF">BGZ96_009694</name>
</gene>
<keyword evidence="1 7" id="KW-0812">Transmembrane</keyword>
<dbReference type="InterPro" id="IPR027417">
    <property type="entry name" value="P-loop_NTPase"/>
</dbReference>
<feature type="transmembrane region" description="Helical" evidence="7">
    <location>
        <begin position="204"/>
        <end position="226"/>
    </location>
</feature>
<dbReference type="PANTHER" id="PTHR24223">
    <property type="entry name" value="ATP-BINDING CASSETTE SUB-FAMILY C"/>
    <property type="match status" value="1"/>
</dbReference>
<feature type="region of interest" description="Disordered" evidence="6">
    <location>
        <begin position="139"/>
        <end position="161"/>
    </location>
</feature>
<keyword evidence="4 7" id="KW-1133">Transmembrane helix</keyword>
<protein>
    <submittedName>
        <fullName evidence="8">Multidrug resistance-associated protein 1</fullName>
    </submittedName>
</protein>
<dbReference type="EMBL" id="JAAAIM010000006">
    <property type="protein sequence ID" value="KAG0298620.1"/>
    <property type="molecule type" value="Genomic_DNA"/>
</dbReference>
<evidence type="ECO:0000256" key="6">
    <source>
        <dbReference type="SAM" id="MobiDB-lite"/>
    </source>
</evidence>
<dbReference type="Gene3D" id="3.40.50.300">
    <property type="entry name" value="P-loop containing nucleotide triphosphate hydrolases"/>
    <property type="match status" value="1"/>
</dbReference>
<keyword evidence="5 7" id="KW-0472">Membrane</keyword>
<evidence type="ECO:0000313" key="9">
    <source>
        <dbReference type="Proteomes" id="UP001194696"/>
    </source>
</evidence>
<evidence type="ECO:0000313" key="8">
    <source>
        <dbReference type="EMBL" id="KAG0298620.1"/>
    </source>
</evidence>
<evidence type="ECO:0000256" key="2">
    <source>
        <dbReference type="ARBA" id="ARBA00022741"/>
    </source>
</evidence>
<evidence type="ECO:0000256" key="7">
    <source>
        <dbReference type="SAM" id="Phobius"/>
    </source>
</evidence>
<feature type="transmembrane region" description="Helical" evidence="7">
    <location>
        <begin position="246"/>
        <end position="271"/>
    </location>
</feature>
<dbReference type="SUPFAM" id="SSF52540">
    <property type="entry name" value="P-loop containing nucleoside triphosphate hydrolases"/>
    <property type="match status" value="1"/>
</dbReference>
<name>A0ABQ7KGW4_9FUNG</name>
<keyword evidence="2" id="KW-0547">Nucleotide-binding</keyword>
<dbReference type="Proteomes" id="UP001194696">
    <property type="component" value="Unassembled WGS sequence"/>
</dbReference>
<evidence type="ECO:0000256" key="1">
    <source>
        <dbReference type="ARBA" id="ARBA00022692"/>
    </source>
</evidence>
<evidence type="ECO:0000256" key="3">
    <source>
        <dbReference type="ARBA" id="ARBA00022840"/>
    </source>
</evidence>
<sequence>MDSQRHGRYDLALMVCGILPDIEMLPAGDMTEIGEHGISLSGGQKQRVSLARAAYGAHIAQHLWKNLLGPNGLLKNKTRILVTHAVQFPGDADRIVVLKDGRVSEVGQCQELMDPGLSFYQLIKEHSVNHRRYQHKKYKEADGAAEVSSKLDTDDSTGDGDEVELDAVAVKDDRGGLVAEEKMVEGSVSWSVYIKYVKSTSYKYALTVVGLYALVQSIQIGSNIWLKYWVTSSASGNLSLSGYLGIYAAFIVAFLLLSALVTYFAMVLAMVRRKTSS</sequence>
<dbReference type="Gene3D" id="1.20.1560.10">
    <property type="entry name" value="ABC transporter type 1, transmembrane domain"/>
    <property type="match status" value="1"/>
</dbReference>
<reference evidence="8 9" key="1">
    <citation type="journal article" date="2020" name="Fungal Divers.">
        <title>Resolving the Mortierellaceae phylogeny through synthesis of multi-gene phylogenetics and phylogenomics.</title>
        <authorList>
            <person name="Vandepol N."/>
            <person name="Liber J."/>
            <person name="Desiro A."/>
            <person name="Na H."/>
            <person name="Kennedy M."/>
            <person name="Barry K."/>
            <person name="Grigoriev I.V."/>
            <person name="Miller A.N."/>
            <person name="O'Donnell K."/>
            <person name="Stajich J.E."/>
            <person name="Bonito G."/>
        </authorList>
    </citation>
    <scope>NUCLEOTIDE SEQUENCE [LARGE SCALE GENOMIC DNA]</scope>
    <source>
        <strain evidence="8 9">AD045</strain>
    </source>
</reference>
<evidence type="ECO:0000256" key="4">
    <source>
        <dbReference type="ARBA" id="ARBA00022989"/>
    </source>
</evidence>
<keyword evidence="9" id="KW-1185">Reference proteome</keyword>
<proteinExistence type="predicted"/>
<keyword evidence="3" id="KW-0067">ATP-binding</keyword>
<dbReference type="InterPro" id="IPR036640">
    <property type="entry name" value="ABC1_TM_sf"/>
</dbReference>